<gene>
    <name evidence="1" type="ORF">NCTC11343_00034</name>
</gene>
<organism evidence="1 2">
    <name type="scientific">Sphingobacterium multivorum</name>
    <dbReference type="NCBI Taxonomy" id="28454"/>
    <lineage>
        <taxon>Bacteria</taxon>
        <taxon>Pseudomonadati</taxon>
        <taxon>Bacteroidota</taxon>
        <taxon>Sphingobacteriia</taxon>
        <taxon>Sphingobacteriales</taxon>
        <taxon>Sphingobacteriaceae</taxon>
        <taxon>Sphingobacterium</taxon>
    </lineage>
</organism>
<dbReference type="Proteomes" id="UP000251241">
    <property type="component" value="Unassembled WGS sequence"/>
</dbReference>
<accession>A0A2X2J907</accession>
<protein>
    <submittedName>
        <fullName evidence="1">Uncharacterized protein</fullName>
    </submittedName>
</protein>
<dbReference type="RefSeq" id="WP_201639556.1">
    <property type="nucleotide sequence ID" value="NZ_CP068089.1"/>
</dbReference>
<dbReference type="AlphaFoldDB" id="A0A2X2J907"/>
<dbReference type="GeneID" id="97181788"/>
<sequence length="174" mass="19465">MKKIELVPLVGIQIEGIGQVNLGAGRAEVQGVLGAPSDALDDQYYYDELELRLDFNDQGTLEFIESINGPYPEKTEINIYGVNPFQVEAAELVNLLTDKNQGEVDDAEAGYCYTFLNSSVGVWRQMTEEDVQEEIEEIKADGEYEDNADMLLEDLKKSKFFWTIGIGVAGYYAE</sequence>
<reference evidence="1 2" key="1">
    <citation type="submission" date="2018-06" db="EMBL/GenBank/DDBJ databases">
        <authorList>
            <consortium name="Pathogen Informatics"/>
            <person name="Doyle S."/>
        </authorList>
    </citation>
    <scope>NUCLEOTIDE SEQUENCE [LARGE SCALE GENOMIC DNA]</scope>
    <source>
        <strain evidence="1 2">NCTC11343</strain>
    </source>
</reference>
<evidence type="ECO:0000313" key="1">
    <source>
        <dbReference type="EMBL" id="SPZ83515.1"/>
    </source>
</evidence>
<evidence type="ECO:0000313" key="2">
    <source>
        <dbReference type="Proteomes" id="UP000251241"/>
    </source>
</evidence>
<proteinExistence type="predicted"/>
<dbReference type="EMBL" id="UAUU01000002">
    <property type="protein sequence ID" value="SPZ83515.1"/>
    <property type="molecule type" value="Genomic_DNA"/>
</dbReference>
<name>A0A2X2J907_SPHMU</name>